<reference evidence="3 4" key="1">
    <citation type="submission" date="2018-01" db="EMBL/GenBank/DDBJ databases">
        <title>Draft genome sequences of clinical isolates and type strains of oral Veillonella including Veillonella infantum sp., nov.</title>
        <authorList>
            <person name="Mashima I."/>
            <person name="Liao Y.-C."/>
            <person name="Sabharwal A."/>
            <person name="Haase E.M."/>
            <person name="Nakazawa F."/>
            <person name="Scannapieco F.A."/>
        </authorList>
    </citation>
    <scope>NUCLEOTIDE SEQUENCE [LARGE SCALE GENOMIC DNA]</scope>
    <source>
        <strain evidence="3 4">Y6</strain>
    </source>
</reference>
<keyword evidence="6" id="KW-1185">Reference proteome</keyword>
<dbReference type="Pfam" id="PF04463">
    <property type="entry name" value="2-thiour_desulf"/>
    <property type="match status" value="1"/>
</dbReference>
<dbReference type="OrthoDB" id="9810648at2"/>
<dbReference type="EMBL" id="BJCQ01000008">
    <property type="protein sequence ID" value="GCL66717.1"/>
    <property type="molecule type" value="Genomic_DNA"/>
</dbReference>
<dbReference type="AlphaFoldDB" id="A0A2S7ZN75"/>
<sequence length="151" mass="16526">MKKPNLLISECLCGVHCRYDGKNNRIDELECIQSLYNIIPICPEILGGLSTPRPPAERVGQLVINNIGVDVTKEFVRGALRTLTIAQDNNCHRALLKAKSPSCGCGEIYDGTFSGILTTGNGVTTDLLLENHIEVFTEKNIDSLIPKKSDD</sequence>
<dbReference type="Proteomes" id="UP000303581">
    <property type="component" value="Unassembled WGS sequence"/>
</dbReference>
<dbReference type="PANTHER" id="PTHR30087">
    <property type="entry name" value="INNER MEMBRANE PROTEIN"/>
    <property type="match status" value="1"/>
</dbReference>
<dbReference type="STRING" id="1110546.GCA_001078375_00977"/>
<dbReference type="InterPro" id="IPR007553">
    <property type="entry name" value="2-thiour_desulf"/>
</dbReference>
<evidence type="ECO:0000313" key="6">
    <source>
        <dbReference type="Proteomes" id="UP000303581"/>
    </source>
</evidence>
<evidence type="ECO:0000313" key="4">
    <source>
        <dbReference type="Proteomes" id="UP000238877"/>
    </source>
</evidence>
<evidence type="ECO:0000313" key="2">
    <source>
        <dbReference type="EMBL" id="GCL68260.1"/>
    </source>
</evidence>
<proteinExistence type="predicted"/>
<name>A0A2S7ZN75_9FIRM</name>
<dbReference type="EMBL" id="PPDF01000012">
    <property type="protein sequence ID" value="PQL24739.1"/>
    <property type="molecule type" value="Genomic_DNA"/>
</dbReference>
<evidence type="ECO:0000313" key="3">
    <source>
        <dbReference type="EMBL" id="PQL24739.1"/>
    </source>
</evidence>
<protein>
    <submittedName>
        <fullName evidence="3">DUF523 domain-containing protein</fullName>
    </submittedName>
</protein>
<dbReference type="RefSeq" id="WP_059362211.1">
    <property type="nucleotide sequence ID" value="NZ_BBXI01000009.1"/>
</dbReference>
<dbReference type="EMBL" id="BJCR01000001">
    <property type="protein sequence ID" value="GCL68260.1"/>
    <property type="molecule type" value="Genomic_DNA"/>
</dbReference>
<dbReference type="PANTHER" id="PTHR30087:SF1">
    <property type="entry name" value="HYPOTHETICAL CYTOSOLIC PROTEIN"/>
    <property type="match status" value="1"/>
</dbReference>
<reference evidence="5 6" key="2">
    <citation type="submission" date="2019-03" db="EMBL/GenBank/DDBJ databases">
        <title>Draft genome sequences of two Veillonella tobetsuensis clinical isolates from intraoperative bronchial fluids of elderly patients with pulmonary carcinoma.</title>
        <authorList>
            <person name="Akiyama T."/>
        </authorList>
    </citation>
    <scope>NUCLEOTIDE SEQUENCE [LARGE SCALE GENOMIC DNA]</scope>
    <source>
        <strain evidence="1 5">PAGU 1578</strain>
        <strain evidence="2 6">PAGU 1579</strain>
    </source>
</reference>
<dbReference type="Proteomes" id="UP000238877">
    <property type="component" value="Unassembled WGS sequence"/>
</dbReference>
<comment type="caution">
    <text evidence="3">The sequence shown here is derived from an EMBL/GenBank/DDBJ whole genome shotgun (WGS) entry which is preliminary data.</text>
</comment>
<dbReference type="Proteomes" id="UP000300381">
    <property type="component" value="Unassembled WGS sequence"/>
</dbReference>
<accession>A0A2S7ZN75</accession>
<organism evidence="3 4">
    <name type="scientific">Veillonella tobetsuensis</name>
    <dbReference type="NCBI Taxonomy" id="1110546"/>
    <lineage>
        <taxon>Bacteria</taxon>
        <taxon>Bacillati</taxon>
        <taxon>Bacillota</taxon>
        <taxon>Negativicutes</taxon>
        <taxon>Veillonellales</taxon>
        <taxon>Veillonellaceae</taxon>
        <taxon>Veillonella</taxon>
    </lineage>
</organism>
<evidence type="ECO:0000313" key="1">
    <source>
        <dbReference type="EMBL" id="GCL66717.1"/>
    </source>
</evidence>
<evidence type="ECO:0000313" key="5">
    <source>
        <dbReference type="Proteomes" id="UP000300381"/>
    </source>
</evidence>
<gene>
    <name evidence="1" type="ORF">PAGU1578_03380</name>
    <name evidence="2" type="ORF">PAGU1579_00290</name>
    <name evidence="3" type="ORF">VTHSUH11_07095</name>
</gene>